<reference evidence="1" key="1">
    <citation type="submission" date="2018-05" db="EMBL/GenBank/DDBJ databases">
        <authorList>
            <person name="Lanie J.A."/>
            <person name="Ng W.-L."/>
            <person name="Kazmierczak K.M."/>
            <person name="Andrzejewski T.M."/>
            <person name="Davidsen T.M."/>
            <person name="Wayne K.J."/>
            <person name="Tettelin H."/>
            <person name="Glass J.I."/>
            <person name="Rusch D."/>
            <person name="Podicherti R."/>
            <person name="Tsui H.-C.T."/>
            <person name="Winkler M.E."/>
        </authorList>
    </citation>
    <scope>NUCLEOTIDE SEQUENCE</scope>
</reference>
<proteinExistence type="predicted"/>
<protein>
    <submittedName>
        <fullName evidence="1">Uncharacterized protein</fullName>
    </submittedName>
</protein>
<sequence>MVKTVTGCDHRKHTKAIISNVKLRVFNKILPSCEKQNMILA</sequence>
<dbReference type="EMBL" id="UINC01067189">
    <property type="protein sequence ID" value="SVB98615.1"/>
    <property type="molecule type" value="Genomic_DNA"/>
</dbReference>
<accession>A0A382IGY1</accession>
<organism evidence="1">
    <name type="scientific">marine metagenome</name>
    <dbReference type="NCBI Taxonomy" id="408172"/>
    <lineage>
        <taxon>unclassified sequences</taxon>
        <taxon>metagenomes</taxon>
        <taxon>ecological metagenomes</taxon>
    </lineage>
</organism>
<gene>
    <name evidence="1" type="ORF">METZ01_LOCUS251469</name>
</gene>
<dbReference type="AlphaFoldDB" id="A0A382IGY1"/>
<evidence type="ECO:0000313" key="1">
    <source>
        <dbReference type="EMBL" id="SVB98615.1"/>
    </source>
</evidence>
<name>A0A382IGY1_9ZZZZ</name>